<protein>
    <submittedName>
        <fullName evidence="1">Uncharacterized protein</fullName>
    </submittedName>
</protein>
<proteinExistence type="predicted"/>
<gene>
    <name evidence="1" type="ORF">AMTR_s00042p00220670</name>
</gene>
<dbReference type="HOGENOM" id="CLU_1799067_0_0_1"/>
<reference evidence="2" key="1">
    <citation type="journal article" date="2013" name="Science">
        <title>The Amborella genome and the evolution of flowering plants.</title>
        <authorList>
            <consortium name="Amborella Genome Project"/>
        </authorList>
    </citation>
    <scope>NUCLEOTIDE SEQUENCE [LARGE SCALE GENOMIC DNA]</scope>
</reference>
<dbReference type="Proteomes" id="UP000017836">
    <property type="component" value="Unassembled WGS sequence"/>
</dbReference>
<accession>W1P9F4</accession>
<dbReference type="Gramene" id="ERN03620">
    <property type="protein sequence ID" value="ERN03620"/>
    <property type="gene ID" value="AMTR_s00042p00220670"/>
</dbReference>
<name>W1P9F4_AMBTC</name>
<sequence length="144" mass="15769">MVKNSGRDVAKARVSIFSEQVLGKGDFQGSFSIFEVVEIVYSKEHPEPTTVERYVGPGFWRSPPPSALLMHGLRLLRSPPPSALPMPGPGILWSPPPSALPIFGLGFFWPPSPSSIPIPSFLAKKQVITESTTRDLQHLLIIVI</sequence>
<dbReference type="AlphaFoldDB" id="W1P9F4"/>
<evidence type="ECO:0000313" key="1">
    <source>
        <dbReference type="EMBL" id="ERN03620.1"/>
    </source>
</evidence>
<dbReference type="EMBL" id="KI394353">
    <property type="protein sequence ID" value="ERN03620.1"/>
    <property type="molecule type" value="Genomic_DNA"/>
</dbReference>
<evidence type="ECO:0000313" key="2">
    <source>
        <dbReference type="Proteomes" id="UP000017836"/>
    </source>
</evidence>
<organism evidence="1 2">
    <name type="scientific">Amborella trichopoda</name>
    <dbReference type="NCBI Taxonomy" id="13333"/>
    <lineage>
        <taxon>Eukaryota</taxon>
        <taxon>Viridiplantae</taxon>
        <taxon>Streptophyta</taxon>
        <taxon>Embryophyta</taxon>
        <taxon>Tracheophyta</taxon>
        <taxon>Spermatophyta</taxon>
        <taxon>Magnoliopsida</taxon>
        <taxon>Amborellales</taxon>
        <taxon>Amborellaceae</taxon>
        <taxon>Amborella</taxon>
    </lineage>
</organism>
<keyword evidence="2" id="KW-1185">Reference proteome</keyword>